<feature type="transmembrane region" description="Helical" evidence="1">
    <location>
        <begin position="29"/>
        <end position="50"/>
    </location>
</feature>
<gene>
    <name evidence="2" type="ORF">ACFSQJ_13930</name>
</gene>
<name>A0ABW5MY00_9FLAO</name>
<protein>
    <submittedName>
        <fullName evidence="2">DUF6747 family protein</fullName>
    </submittedName>
</protein>
<comment type="caution">
    <text evidence="2">The sequence shown here is derived from an EMBL/GenBank/DDBJ whole genome shotgun (WGS) entry which is preliminary data.</text>
</comment>
<dbReference type="EMBL" id="JBHULB010000017">
    <property type="protein sequence ID" value="MFD2588040.1"/>
    <property type="molecule type" value="Genomic_DNA"/>
</dbReference>
<dbReference type="InterPro" id="IPR046635">
    <property type="entry name" value="DUF6747"/>
</dbReference>
<evidence type="ECO:0000256" key="1">
    <source>
        <dbReference type="SAM" id="Phobius"/>
    </source>
</evidence>
<keyword evidence="1" id="KW-1133">Transmembrane helix</keyword>
<dbReference type="Pfam" id="PF20532">
    <property type="entry name" value="DUF6747"/>
    <property type="match status" value="1"/>
</dbReference>
<keyword evidence="1" id="KW-0472">Membrane</keyword>
<dbReference type="Proteomes" id="UP001597526">
    <property type="component" value="Unassembled WGS sequence"/>
</dbReference>
<proteinExistence type="predicted"/>
<dbReference type="RefSeq" id="WP_377767579.1">
    <property type="nucleotide sequence ID" value="NZ_JBHULB010000017.1"/>
</dbReference>
<keyword evidence="1" id="KW-0812">Transmembrane</keyword>
<sequence>MRKLLLIKEIYLEGFRNLGSIMVKHYFKLFSWFCFAMFFVVLYAFIYRILTGFAFQ</sequence>
<evidence type="ECO:0000313" key="3">
    <source>
        <dbReference type="Proteomes" id="UP001597526"/>
    </source>
</evidence>
<organism evidence="2 3">
    <name type="scientific">Croceitalea marina</name>
    <dbReference type="NCBI Taxonomy" id="1775166"/>
    <lineage>
        <taxon>Bacteria</taxon>
        <taxon>Pseudomonadati</taxon>
        <taxon>Bacteroidota</taxon>
        <taxon>Flavobacteriia</taxon>
        <taxon>Flavobacteriales</taxon>
        <taxon>Flavobacteriaceae</taxon>
        <taxon>Croceitalea</taxon>
    </lineage>
</organism>
<keyword evidence="3" id="KW-1185">Reference proteome</keyword>
<evidence type="ECO:0000313" key="2">
    <source>
        <dbReference type="EMBL" id="MFD2588040.1"/>
    </source>
</evidence>
<accession>A0ABW5MY00</accession>
<reference evidence="3" key="1">
    <citation type="journal article" date="2019" name="Int. J. Syst. Evol. Microbiol.">
        <title>The Global Catalogue of Microorganisms (GCM) 10K type strain sequencing project: providing services to taxonomists for standard genome sequencing and annotation.</title>
        <authorList>
            <consortium name="The Broad Institute Genomics Platform"/>
            <consortium name="The Broad Institute Genome Sequencing Center for Infectious Disease"/>
            <person name="Wu L."/>
            <person name="Ma J."/>
        </authorList>
    </citation>
    <scope>NUCLEOTIDE SEQUENCE [LARGE SCALE GENOMIC DNA]</scope>
    <source>
        <strain evidence="3">KCTC 52368</strain>
    </source>
</reference>